<feature type="domain" description="Xylanolytic transcriptional activator regulatory" evidence="11">
    <location>
        <begin position="344"/>
        <end position="438"/>
    </location>
</feature>
<keyword evidence="10" id="KW-0472">Membrane</keyword>
<evidence type="ECO:0000256" key="3">
    <source>
        <dbReference type="ARBA" id="ARBA00023125"/>
    </source>
</evidence>
<dbReference type="Pfam" id="PF04082">
    <property type="entry name" value="Fungal_trans"/>
    <property type="match status" value="1"/>
</dbReference>
<keyword evidence="1" id="KW-0862">Zinc</keyword>
<dbReference type="CDD" id="cd12148">
    <property type="entry name" value="fungal_TF_MHR"/>
    <property type="match status" value="1"/>
</dbReference>
<name>A0ABR4JNC7_9EURO</name>
<evidence type="ECO:0000256" key="6">
    <source>
        <dbReference type="ARBA" id="ARBA00037990"/>
    </source>
</evidence>
<keyword evidence="4" id="KW-0804">Transcription</keyword>
<dbReference type="EMBL" id="JBFXLR010000064">
    <property type="protein sequence ID" value="KAL2840597.1"/>
    <property type="molecule type" value="Genomic_DNA"/>
</dbReference>
<evidence type="ECO:0000256" key="7">
    <source>
        <dbReference type="ARBA" id="ARBA00040261"/>
    </source>
</evidence>
<sequence length="700" mass="78433">MRRSTMSQRRVGRACDQCNFSRTRCDGDLPWYFISPLQPSRSSSLAHRCQYNRQVKKRGRKTNLARRAIDSRSHSDVGLHRSASPMGSGISSERSTATADDVQPSLQLGQHNGLVLEQDMGMHPNSTDINFGQFQVDSPLALDPSQLGLGFSLSPLPQTDPMLVGGTFAASPSASSSQKSSLQASACRYPCLGPLLPALSGILSPATACDLLDIFFAEPGSPLCFTHSPYVLSSVFRKMSVLHPSKPRQMSPALLAAMLWCVAHTADCRVFYLPGSRQRIVNELYGVTMSLLRRRDMDNWRRVPGGWQLEEDSATSLDTGKSDRSRRTFSNGPTPCVDDVLTFVVLTIVISGGEYKSDCVKWWNKTVGLVKYLGLHKEPSMSTESQRSVEEHEEQRRTFWLVYTVDRHLALSHNRALDILDAECEVFSPLPEHLWQSFDTLGAEALQQRTYGPPTTISGTGFFEYFLPMMAILGDIIDYRLRRYHPRLVSHDEASLEVIKANLTHCERSLCELSDTQTISHSPSNTALPRNTTNMVVAYAVYIIKVLYVLLYGNWDAITMLEDDGDWITSSRFAECSSSSIAAAQAISDILKVDPELSFMPYLFGIYLFHGSFVLLLFAERMSRIGPNPSVEEACEVIIRAHEVSIVTLSTEFQKTFRKAFRAILYNARRPEMSETELQTLRKEVLSTYRWTMGHRGLCL</sequence>
<dbReference type="InterPro" id="IPR001138">
    <property type="entry name" value="Zn2Cys6_DnaBD"/>
</dbReference>
<feature type="region of interest" description="Disordered" evidence="9">
    <location>
        <begin position="58"/>
        <end position="101"/>
    </location>
</feature>
<evidence type="ECO:0000256" key="8">
    <source>
        <dbReference type="ARBA" id="ARBA00041954"/>
    </source>
</evidence>
<evidence type="ECO:0000256" key="5">
    <source>
        <dbReference type="ARBA" id="ARBA00023242"/>
    </source>
</evidence>
<proteinExistence type="inferred from homology"/>
<comment type="similarity">
    <text evidence="6">Belongs to the xlnR/xlr1 family.</text>
</comment>
<evidence type="ECO:0000259" key="11">
    <source>
        <dbReference type="Pfam" id="PF04082"/>
    </source>
</evidence>
<keyword evidence="13" id="KW-1185">Reference proteome</keyword>
<protein>
    <recommendedName>
        <fullName evidence="7">Xylanolytic transcriptional activator xlnR</fullName>
    </recommendedName>
    <alternativeName>
        <fullName evidence="8">Xylanase regulator</fullName>
    </alternativeName>
</protein>
<feature type="transmembrane region" description="Helical" evidence="10">
    <location>
        <begin position="536"/>
        <end position="555"/>
    </location>
</feature>
<keyword evidence="2" id="KW-0805">Transcription regulation</keyword>
<comment type="caution">
    <text evidence="12">The sequence shown here is derived from an EMBL/GenBank/DDBJ whole genome shotgun (WGS) entry which is preliminary data.</text>
</comment>
<dbReference type="RefSeq" id="XP_070894112.1">
    <property type="nucleotide sequence ID" value="XM_071048627.1"/>
</dbReference>
<feature type="compositionally biased region" description="Polar residues" evidence="9">
    <location>
        <begin position="89"/>
        <end position="101"/>
    </location>
</feature>
<evidence type="ECO:0000256" key="10">
    <source>
        <dbReference type="SAM" id="Phobius"/>
    </source>
</evidence>
<evidence type="ECO:0000256" key="9">
    <source>
        <dbReference type="SAM" id="MobiDB-lite"/>
    </source>
</evidence>
<dbReference type="InterPro" id="IPR007219">
    <property type="entry name" value="XnlR_reg_dom"/>
</dbReference>
<keyword evidence="10" id="KW-1133">Transmembrane helix</keyword>
<organism evidence="12 13">
    <name type="scientific">Aspergillus pseudodeflectus</name>
    <dbReference type="NCBI Taxonomy" id="176178"/>
    <lineage>
        <taxon>Eukaryota</taxon>
        <taxon>Fungi</taxon>
        <taxon>Dikarya</taxon>
        <taxon>Ascomycota</taxon>
        <taxon>Pezizomycotina</taxon>
        <taxon>Eurotiomycetes</taxon>
        <taxon>Eurotiomycetidae</taxon>
        <taxon>Eurotiales</taxon>
        <taxon>Aspergillaceae</taxon>
        <taxon>Aspergillus</taxon>
        <taxon>Aspergillus subgen. Nidulantes</taxon>
    </lineage>
</organism>
<keyword evidence="3" id="KW-0238">DNA-binding</keyword>
<dbReference type="PANTHER" id="PTHR47663">
    <property type="entry name" value="XYLANOLYTIC TRANSCRIPTIONAL ACTIVATOR XLNR-RELATED"/>
    <property type="match status" value="1"/>
</dbReference>
<evidence type="ECO:0000256" key="1">
    <source>
        <dbReference type="ARBA" id="ARBA00022833"/>
    </source>
</evidence>
<gene>
    <name evidence="12" type="ORF">BJX68DRAFT_278932</name>
</gene>
<keyword evidence="5" id="KW-0539">Nucleus</keyword>
<evidence type="ECO:0000313" key="12">
    <source>
        <dbReference type="EMBL" id="KAL2840597.1"/>
    </source>
</evidence>
<evidence type="ECO:0000256" key="2">
    <source>
        <dbReference type="ARBA" id="ARBA00023015"/>
    </source>
</evidence>
<evidence type="ECO:0000256" key="4">
    <source>
        <dbReference type="ARBA" id="ARBA00023163"/>
    </source>
</evidence>
<dbReference type="CDD" id="cd00067">
    <property type="entry name" value="GAL4"/>
    <property type="match status" value="1"/>
</dbReference>
<dbReference type="PANTHER" id="PTHR47663:SF1">
    <property type="entry name" value="XYLANOLYTIC TRANSCRIPTIONAL ACTIVATOR XLNR-RELATED"/>
    <property type="match status" value="1"/>
</dbReference>
<dbReference type="GeneID" id="98163791"/>
<dbReference type="InterPro" id="IPR051439">
    <property type="entry name" value="XlnR/Xlr1"/>
</dbReference>
<accession>A0ABR4JNC7</accession>
<keyword evidence="10" id="KW-0812">Transmembrane</keyword>
<feature type="transmembrane region" description="Helical" evidence="10">
    <location>
        <begin position="599"/>
        <end position="619"/>
    </location>
</feature>
<reference evidence="12 13" key="1">
    <citation type="submission" date="2024-07" db="EMBL/GenBank/DDBJ databases">
        <title>Section-level genome sequencing and comparative genomics of Aspergillus sections Usti and Cavernicolus.</title>
        <authorList>
            <consortium name="Lawrence Berkeley National Laboratory"/>
            <person name="Nybo J.L."/>
            <person name="Vesth T.C."/>
            <person name="Theobald S."/>
            <person name="Frisvad J.C."/>
            <person name="Larsen T.O."/>
            <person name="Kjaerboelling I."/>
            <person name="Rothschild-Mancinelli K."/>
            <person name="Lyhne E.K."/>
            <person name="Kogle M.E."/>
            <person name="Barry K."/>
            <person name="Clum A."/>
            <person name="Na H."/>
            <person name="Ledsgaard L."/>
            <person name="Lin J."/>
            <person name="Lipzen A."/>
            <person name="Kuo A."/>
            <person name="Riley R."/>
            <person name="Mondo S."/>
            <person name="LaButti K."/>
            <person name="Haridas S."/>
            <person name="Pangalinan J."/>
            <person name="Salamov A.A."/>
            <person name="Simmons B.A."/>
            <person name="Magnuson J.K."/>
            <person name="Chen J."/>
            <person name="Drula E."/>
            <person name="Henrissat B."/>
            <person name="Wiebenga A."/>
            <person name="Lubbers R.J."/>
            <person name="Gomes A.C."/>
            <person name="Macurrencykelacurrency M.R."/>
            <person name="Stajich J."/>
            <person name="Grigoriev I.V."/>
            <person name="Mortensen U.H."/>
            <person name="De vries R.P."/>
            <person name="Baker S.E."/>
            <person name="Andersen M.R."/>
        </authorList>
    </citation>
    <scope>NUCLEOTIDE SEQUENCE [LARGE SCALE GENOMIC DNA]</scope>
    <source>
        <strain evidence="12 13">CBS 756.74</strain>
    </source>
</reference>
<dbReference type="Proteomes" id="UP001610444">
    <property type="component" value="Unassembled WGS sequence"/>
</dbReference>
<evidence type="ECO:0000313" key="13">
    <source>
        <dbReference type="Proteomes" id="UP001610444"/>
    </source>
</evidence>
<feature type="compositionally biased region" description="Basic and acidic residues" evidence="9">
    <location>
        <begin position="67"/>
        <end position="79"/>
    </location>
</feature>